<dbReference type="KEGG" id="hoh:Hoch_0484"/>
<keyword evidence="5" id="KW-1185">Reference proteome</keyword>
<evidence type="ECO:0000313" key="5">
    <source>
        <dbReference type="Proteomes" id="UP000001880"/>
    </source>
</evidence>
<dbReference type="PANTHER" id="PTHR11783">
    <property type="entry name" value="SULFOTRANSFERASE SULT"/>
    <property type="match status" value="1"/>
</dbReference>
<dbReference type="Pfam" id="PF00685">
    <property type="entry name" value="Sulfotransfer_1"/>
    <property type="match status" value="1"/>
</dbReference>
<sequence length="314" mass="35222">MMTDMSAPHPPHGRPRSIEEVVSILATMNDPRLAELVTSFQPRASDVFISTYPKCGTTWLQQIVHGLRTGGSMDFDDISLVVPWLEMSPLLGIEPDAEQPGTLRAFKTHLGWNLLPRGATYIYVLRDPGDVLVSYYHFLNGTLFERDVFDIEVFARELFLPGLLPAGAYWEHLRGWWPHHGRPDVFALSFEQLKRDLAGMVRALAAFLGIEDDPALLSLVTEQAGFAFMRAHDSKFNEHTLTDAMERLRGMEPGVVAHPSKVRAGETGASARELSAETRAALERRWQHECAPLGLPSYQAAVEQLEREHAERAR</sequence>
<keyword evidence="2 4" id="KW-0808">Transferase</keyword>
<proteinExistence type="inferred from homology"/>
<gene>
    <name evidence="4" type="ordered locus">Hoch_0484</name>
</gene>
<dbReference type="HOGENOM" id="CLU_027239_3_1_7"/>
<dbReference type="STRING" id="502025.Hoch_0484"/>
<dbReference type="InterPro" id="IPR027417">
    <property type="entry name" value="P-loop_NTPase"/>
</dbReference>
<feature type="domain" description="Sulfotransferase" evidence="3">
    <location>
        <begin position="45"/>
        <end position="243"/>
    </location>
</feature>
<dbReference type="InterPro" id="IPR000863">
    <property type="entry name" value="Sulfotransferase_dom"/>
</dbReference>
<accession>D0LK90</accession>
<dbReference type="eggNOG" id="ENOG502ZBP9">
    <property type="taxonomic scope" value="Bacteria"/>
</dbReference>
<dbReference type="GO" id="GO:0008146">
    <property type="term" value="F:sulfotransferase activity"/>
    <property type="evidence" value="ECO:0007669"/>
    <property type="project" value="InterPro"/>
</dbReference>
<evidence type="ECO:0000313" key="4">
    <source>
        <dbReference type="EMBL" id="ACY13124.1"/>
    </source>
</evidence>
<dbReference type="EMBL" id="CP001804">
    <property type="protein sequence ID" value="ACY13124.1"/>
    <property type="molecule type" value="Genomic_DNA"/>
</dbReference>
<evidence type="ECO:0000256" key="2">
    <source>
        <dbReference type="ARBA" id="ARBA00022679"/>
    </source>
</evidence>
<protein>
    <submittedName>
        <fullName evidence="4">Sulfotransferase</fullName>
    </submittedName>
</protein>
<dbReference type="SUPFAM" id="SSF52540">
    <property type="entry name" value="P-loop containing nucleoside triphosphate hydrolases"/>
    <property type="match status" value="1"/>
</dbReference>
<evidence type="ECO:0000256" key="1">
    <source>
        <dbReference type="ARBA" id="ARBA00005771"/>
    </source>
</evidence>
<dbReference type="Gene3D" id="3.40.50.300">
    <property type="entry name" value="P-loop containing nucleotide triphosphate hydrolases"/>
    <property type="match status" value="1"/>
</dbReference>
<reference evidence="4 5" key="1">
    <citation type="journal article" date="2010" name="Stand. Genomic Sci.">
        <title>Complete genome sequence of Haliangium ochraceum type strain (SMP-2).</title>
        <authorList>
            <consortium name="US DOE Joint Genome Institute (JGI-PGF)"/>
            <person name="Ivanova N."/>
            <person name="Daum C."/>
            <person name="Lang E."/>
            <person name="Abt B."/>
            <person name="Kopitz M."/>
            <person name="Saunders E."/>
            <person name="Lapidus A."/>
            <person name="Lucas S."/>
            <person name="Glavina Del Rio T."/>
            <person name="Nolan M."/>
            <person name="Tice H."/>
            <person name="Copeland A."/>
            <person name="Cheng J.F."/>
            <person name="Chen F."/>
            <person name="Bruce D."/>
            <person name="Goodwin L."/>
            <person name="Pitluck S."/>
            <person name="Mavromatis K."/>
            <person name="Pati A."/>
            <person name="Mikhailova N."/>
            <person name="Chen A."/>
            <person name="Palaniappan K."/>
            <person name="Land M."/>
            <person name="Hauser L."/>
            <person name="Chang Y.J."/>
            <person name="Jeffries C.D."/>
            <person name="Detter J.C."/>
            <person name="Brettin T."/>
            <person name="Rohde M."/>
            <person name="Goker M."/>
            <person name="Bristow J."/>
            <person name="Markowitz V."/>
            <person name="Eisen J.A."/>
            <person name="Hugenholtz P."/>
            <person name="Kyrpides N.C."/>
            <person name="Klenk H.P."/>
        </authorList>
    </citation>
    <scope>NUCLEOTIDE SEQUENCE [LARGE SCALE GENOMIC DNA]</scope>
    <source>
        <strain evidence="5">DSM 14365 / CIP 107738 / JCM 11303 / AJ 13395 / SMP-2</strain>
    </source>
</reference>
<dbReference type="AlphaFoldDB" id="D0LK90"/>
<organism evidence="4 5">
    <name type="scientific">Haliangium ochraceum (strain DSM 14365 / JCM 11303 / SMP-2)</name>
    <dbReference type="NCBI Taxonomy" id="502025"/>
    <lineage>
        <taxon>Bacteria</taxon>
        <taxon>Pseudomonadati</taxon>
        <taxon>Myxococcota</taxon>
        <taxon>Polyangia</taxon>
        <taxon>Haliangiales</taxon>
        <taxon>Kofleriaceae</taxon>
        <taxon>Haliangium</taxon>
    </lineage>
</organism>
<name>D0LK90_HALO1</name>
<dbReference type="Proteomes" id="UP000001880">
    <property type="component" value="Chromosome"/>
</dbReference>
<comment type="similarity">
    <text evidence="1">Belongs to the sulfotransferase 1 family.</text>
</comment>
<evidence type="ECO:0000259" key="3">
    <source>
        <dbReference type="Pfam" id="PF00685"/>
    </source>
</evidence>